<protein>
    <submittedName>
        <fullName evidence="1">Uncharacterized protein</fullName>
    </submittedName>
</protein>
<reference evidence="1 2" key="1">
    <citation type="submission" date="2017-02" db="EMBL/GenBank/DDBJ databases">
        <title>The new phylogeny of genus Mycobacterium.</title>
        <authorList>
            <person name="Tortoli E."/>
            <person name="Trovato A."/>
            <person name="Cirillo D.M."/>
        </authorList>
    </citation>
    <scope>NUCLEOTIDE SEQUENCE [LARGE SCALE GENOMIC DNA]</scope>
    <source>
        <strain evidence="1 2">DSM 45057</strain>
    </source>
</reference>
<organism evidence="1 2">
    <name type="scientific">Mycobacterium angelicum</name>
    <dbReference type="NCBI Taxonomy" id="470074"/>
    <lineage>
        <taxon>Bacteria</taxon>
        <taxon>Bacillati</taxon>
        <taxon>Actinomycetota</taxon>
        <taxon>Actinomycetes</taxon>
        <taxon>Mycobacteriales</taxon>
        <taxon>Mycobacteriaceae</taxon>
        <taxon>Mycobacterium</taxon>
    </lineage>
</organism>
<keyword evidence="2" id="KW-1185">Reference proteome</keyword>
<proteinExistence type="predicted"/>
<dbReference type="EMBL" id="MVHE01000006">
    <property type="protein sequence ID" value="ORA23845.1"/>
    <property type="molecule type" value="Genomic_DNA"/>
</dbReference>
<gene>
    <name evidence="1" type="ORF">BST12_06735</name>
</gene>
<evidence type="ECO:0000313" key="1">
    <source>
        <dbReference type="EMBL" id="ORA23845.1"/>
    </source>
</evidence>
<comment type="caution">
    <text evidence="1">The sequence shown here is derived from an EMBL/GenBank/DDBJ whole genome shotgun (WGS) entry which is preliminary data.</text>
</comment>
<dbReference type="AlphaFoldDB" id="A0A1X0A1T9"/>
<evidence type="ECO:0000313" key="2">
    <source>
        <dbReference type="Proteomes" id="UP000192284"/>
    </source>
</evidence>
<sequence>MSRCVEALLLVGELRLGDLHPTAVLHRLGTSSSLWAGLLCPSIRRDTDNAGTSVSRVQNRDR</sequence>
<accession>A0A1X0A1T9</accession>
<name>A0A1X0A1T9_MYCAN</name>
<dbReference type="Proteomes" id="UP000192284">
    <property type="component" value="Unassembled WGS sequence"/>
</dbReference>